<keyword evidence="2" id="KW-1185">Reference proteome</keyword>
<protein>
    <recommendedName>
        <fullName evidence="3">ABC transporter ATP-binding protein</fullName>
    </recommendedName>
</protein>
<gene>
    <name evidence="1" type="ORF">GCM10007867_16190</name>
</gene>
<name>A0AAV5NEB2_9PROT</name>
<sequence length="252" mass="27486">MSSSASGSVDMADEKTVPPAELNILDPILELLDARPRFDGSGLASVRYNLRLNPGDCALIECRDMQQASLFADMCVGLVDLDDGIARCMGLEWSDLDERRAAALRGRIGRMVANGGWIDLYGTHMNILWPQLHHTRVPEERLMQQAVQLGMQFGLPGLPVVSPGKLSPLDRCRADCVRAFLGEPALLLLENPMGSANPPLMNAFLSALTDARDRGCAVVWLAPNDSGWGAYEADATIRLRLYDDGLFSMRGS</sequence>
<organism evidence="1 2">
    <name type="scientific">Gluconobacter cerinus</name>
    <dbReference type="NCBI Taxonomy" id="38307"/>
    <lineage>
        <taxon>Bacteria</taxon>
        <taxon>Pseudomonadati</taxon>
        <taxon>Pseudomonadota</taxon>
        <taxon>Alphaproteobacteria</taxon>
        <taxon>Acetobacterales</taxon>
        <taxon>Acetobacteraceae</taxon>
        <taxon>Gluconobacter</taxon>
    </lineage>
</organism>
<dbReference type="EMBL" id="BSNU01000002">
    <property type="protein sequence ID" value="GLQ62774.1"/>
    <property type="molecule type" value="Genomic_DNA"/>
</dbReference>
<dbReference type="Gene3D" id="3.40.50.300">
    <property type="entry name" value="P-loop containing nucleotide triphosphate hydrolases"/>
    <property type="match status" value="1"/>
</dbReference>
<accession>A0AAV5NEB2</accession>
<proteinExistence type="predicted"/>
<dbReference type="InterPro" id="IPR027417">
    <property type="entry name" value="P-loop_NTPase"/>
</dbReference>
<dbReference type="AlphaFoldDB" id="A0AAV5NEB2"/>
<evidence type="ECO:0000313" key="2">
    <source>
        <dbReference type="Proteomes" id="UP001156614"/>
    </source>
</evidence>
<dbReference type="Proteomes" id="UP001156614">
    <property type="component" value="Unassembled WGS sequence"/>
</dbReference>
<evidence type="ECO:0000313" key="1">
    <source>
        <dbReference type="EMBL" id="GLQ62774.1"/>
    </source>
</evidence>
<comment type="caution">
    <text evidence="1">The sequence shown here is derived from an EMBL/GenBank/DDBJ whole genome shotgun (WGS) entry which is preliminary data.</text>
</comment>
<evidence type="ECO:0008006" key="3">
    <source>
        <dbReference type="Google" id="ProtNLM"/>
    </source>
</evidence>
<dbReference type="SUPFAM" id="SSF52540">
    <property type="entry name" value="P-loop containing nucleoside triphosphate hydrolases"/>
    <property type="match status" value="1"/>
</dbReference>
<reference evidence="2" key="1">
    <citation type="journal article" date="2019" name="Int. J. Syst. Evol. Microbiol.">
        <title>The Global Catalogue of Microorganisms (GCM) 10K type strain sequencing project: providing services to taxonomists for standard genome sequencing and annotation.</title>
        <authorList>
            <consortium name="The Broad Institute Genomics Platform"/>
            <consortium name="The Broad Institute Genome Sequencing Center for Infectious Disease"/>
            <person name="Wu L."/>
            <person name="Ma J."/>
        </authorList>
    </citation>
    <scope>NUCLEOTIDE SEQUENCE [LARGE SCALE GENOMIC DNA]</scope>
    <source>
        <strain evidence="2">NBRC 3267</strain>
    </source>
</reference>